<proteinExistence type="inferred from homology"/>
<evidence type="ECO:0000256" key="10">
    <source>
        <dbReference type="ARBA" id="ARBA00042002"/>
    </source>
</evidence>
<gene>
    <name evidence="13" type="ORF">C4617_01605</name>
</gene>
<organism evidence="13 14">
    <name type="scientific">Candidatus Liberibacter europaeus</name>
    <dbReference type="NCBI Taxonomy" id="744859"/>
    <lineage>
        <taxon>Bacteria</taxon>
        <taxon>Pseudomonadati</taxon>
        <taxon>Pseudomonadota</taxon>
        <taxon>Alphaproteobacteria</taxon>
        <taxon>Hyphomicrobiales</taxon>
        <taxon>Rhizobiaceae</taxon>
        <taxon>Liberibacter</taxon>
    </lineage>
</organism>
<dbReference type="PIRSF" id="PIRSF000090">
    <property type="entry name" value="Beta-ETF"/>
    <property type="match status" value="1"/>
</dbReference>
<dbReference type="Pfam" id="PF01012">
    <property type="entry name" value="ETF"/>
    <property type="match status" value="1"/>
</dbReference>
<keyword evidence="6" id="KW-0813">Transport</keyword>
<comment type="function">
    <text evidence="1">May play a role in a redox process involved in nitrogen fixation.</text>
</comment>
<evidence type="ECO:0000256" key="7">
    <source>
        <dbReference type="ARBA" id="ARBA00022982"/>
    </source>
</evidence>
<evidence type="ECO:0000256" key="11">
    <source>
        <dbReference type="ARBA" id="ARBA00049933"/>
    </source>
</evidence>
<dbReference type="Proteomes" id="UP000240811">
    <property type="component" value="Unassembled WGS sequence"/>
</dbReference>
<reference evidence="14" key="1">
    <citation type="submission" date="2018-02" db="EMBL/GenBank/DDBJ databases">
        <title>Genome sequence of Candidatus Liberibacter europaeus.</title>
        <authorList>
            <person name="Frampton R.A."/>
            <person name="Thompson S.M."/>
            <person name="David C."/>
            <person name="Addison S.M."/>
            <person name="Smith G.R."/>
        </authorList>
    </citation>
    <scope>NUCLEOTIDE SEQUENCE [LARGE SCALE GENOMIC DNA]</scope>
</reference>
<dbReference type="GO" id="GO:0046395">
    <property type="term" value="P:carboxylic acid catabolic process"/>
    <property type="evidence" value="ECO:0007669"/>
    <property type="project" value="UniProtKB-ARBA"/>
</dbReference>
<evidence type="ECO:0000256" key="4">
    <source>
        <dbReference type="ARBA" id="ARBA00011874"/>
    </source>
</evidence>
<dbReference type="InterPro" id="IPR014729">
    <property type="entry name" value="Rossmann-like_a/b/a_fold"/>
</dbReference>
<keyword evidence="8" id="KW-0535">Nitrogen fixation</keyword>
<comment type="cofactor">
    <cofactor evidence="11">
        <name>AMP</name>
        <dbReference type="ChEBI" id="CHEBI:456215"/>
    </cofactor>
</comment>
<comment type="subunit">
    <text evidence="3">Heterodimer of an alpha and a beta subunit.</text>
</comment>
<comment type="subunit">
    <text evidence="4">FixA and FixB form a heterodimer.</text>
</comment>
<dbReference type="EMBL" id="PSQJ01000002">
    <property type="protein sequence ID" value="PTL86542.1"/>
    <property type="molecule type" value="Genomic_DNA"/>
</dbReference>
<accession>A0A2T4VXN4</accession>
<dbReference type="InterPro" id="IPR033948">
    <property type="entry name" value="ETF_beta_N"/>
</dbReference>
<evidence type="ECO:0000256" key="8">
    <source>
        <dbReference type="ARBA" id="ARBA00023231"/>
    </source>
</evidence>
<evidence type="ECO:0000259" key="12">
    <source>
        <dbReference type="SMART" id="SM00893"/>
    </source>
</evidence>
<evidence type="ECO:0000256" key="5">
    <source>
        <dbReference type="ARBA" id="ARBA00016797"/>
    </source>
</evidence>
<dbReference type="PANTHER" id="PTHR21294">
    <property type="entry name" value="ELECTRON TRANSFER FLAVOPROTEIN BETA-SUBUNIT"/>
    <property type="match status" value="1"/>
</dbReference>
<sequence>MKILVPIKGVIDYNAKVRIKVDSSGIDTENVKMLINPFDEVAIEESLQLREKGMATEIIAVSIGCGKTEEILKNALAMGVDRAIFIESRAILEPLSIAKLLREIVSEEKPDIVIAGKQTTDNESNQTGQMLAALMGWGQATFASRIEIDKNHVIVMRETGSGAITIKTELPTVITVDLSLNEPRYISLPNMIKARKKHIERRMDTDFLIDLTPHLKILKVEENTINRAGLRLNSTSELIKILRNKHGLL</sequence>
<evidence type="ECO:0000256" key="9">
    <source>
        <dbReference type="ARBA" id="ARBA00025649"/>
    </source>
</evidence>
<dbReference type="GO" id="GO:0009055">
    <property type="term" value="F:electron transfer activity"/>
    <property type="evidence" value="ECO:0007669"/>
    <property type="project" value="InterPro"/>
</dbReference>
<evidence type="ECO:0000313" key="14">
    <source>
        <dbReference type="Proteomes" id="UP000240811"/>
    </source>
</evidence>
<protein>
    <recommendedName>
        <fullName evidence="5">Electron transfer flavoprotein subunit beta</fullName>
    </recommendedName>
    <alternativeName>
        <fullName evidence="10">Electron transfer flavoprotein small subunit</fullName>
    </alternativeName>
</protein>
<evidence type="ECO:0000256" key="1">
    <source>
        <dbReference type="ARBA" id="ARBA00003554"/>
    </source>
</evidence>
<dbReference type="SUPFAM" id="SSF52402">
    <property type="entry name" value="Adenine nucleotide alpha hydrolases-like"/>
    <property type="match status" value="1"/>
</dbReference>
<comment type="function">
    <text evidence="9">The electron transfer flavoprotein serves as a specific electron acceptor for other dehydrogenases. It transfers the electrons to the main respiratory chain via ETF-ubiquinone oxidoreductase (ETF dehydrogenase).</text>
</comment>
<evidence type="ECO:0000256" key="6">
    <source>
        <dbReference type="ARBA" id="ARBA00022448"/>
    </source>
</evidence>
<comment type="similarity">
    <text evidence="2">Belongs to the ETF beta-subunit/FixA family.</text>
</comment>
<evidence type="ECO:0000256" key="3">
    <source>
        <dbReference type="ARBA" id="ARBA00011355"/>
    </source>
</evidence>
<evidence type="ECO:0000256" key="2">
    <source>
        <dbReference type="ARBA" id="ARBA00007557"/>
    </source>
</evidence>
<keyword evidence="7" id="KW-0249">Electron transport</keyword>
<evidence type="ECO:0000313" key="13">
    <source>
        <dbReference type="EMBL" id="PTL86542.1"/>
    </source>
</evidence>
<dbReference type="InterPro" id="IPR014730">
    <property type="entry name" value="ETF_a/b_N"/>
</dbReference>
<dbReference type="Gene3D" id="3.40.50.620">
    <property type="entry name" value="HUPs"/>
    <property type="match status" value="1"/>
</dbReference>
<dbReference type="AlphaFoldDB" id="A0A2T4VXN4"/>
<dbReference type="PANTHER" id="PTHR21294:SF8">
    <property type="entry name" value="ELECTRON TRANSFER FLAVOPROTEIN SUBUNIT BETA"/>
    <property type="match status" value="1"/>
</dbReference>
<dbReference type="SMART" id="SM00893">
    <property type="entry name" value="ETF"/>
    <property type="match status" value="1"/>
</dbReference>
<comment type="caution">
    <text evidence="13">The sequence shown here is derived from an EMBL/GenBank/DDBJ whole genome shotgun (WGS) entry which is preliminary data.</text>
</comment>
<name>A0A2T4VXN4_9HYPH</name>
<dbReference type="CDD" id="cd01714">
    <property type="entry name" value="ETF_beta"/>
    <property type="match status" value="1"/>
</dbReference>
<dbReference type="InterPro" id="IPR012255">
    <property type="entry name" value="ETF_b"/>
</dbReference>
<feature type="domain" description="Electron transfer flavoprotein alpha/beta-subunit N-terminal" evidence="12">
    <location>
        <begin position="23"/>
        <end position="211"/>
    </location>
</feature>
<dbReference type="FunFam" id="3.40.50.620:FF:000011">
    <property type="entry name" value="Electron transfer flavoprotein subunit beta"/>
    <property type="match status" value="1"/>
</dbReference>